<evidence type="ECO:0008006" key="3">
    <source>
        <dbReference type="Google" id="ProtNLM"/>
    </source>
</evidence>
<protein>
    <recommendedName>
        <fullName evidence="3">DUF541 domain-containing protein</fullName>
    </recommendedName>
</protein>
<reference evidence="1 2" key="1">
    <citation type="journal article" date="2016" name="Nat. Commun.">
        <title>Thousands of microbial genomes shed light on interconnected biogeochemical processes in an aquifer system.</title>
        <authorList>
            <person name="Anantharaman K."/>
            <person name="Brown C.T."/>
            <person name="Hug L.A."/>
            <person name="Sharon I."/>
            <person name="Castelle C.J."/>
            <person name="Probst A.J."/>
            <person name="Thomas B.C."/>
            <person name="Singh A."/>
            <person name="Wilkins M.J."/>
            <person name="Karaoz U."/>
            <person name="Brodie E.L."/>
            <person name="Williams K.H."/>
            <person name="Hubbard S.S."/>
            <person name="Banfield J.F."/>
        </authorList>
    </citation>
    <scope>NUCLEOTIDE SEQUENCE [LARGE SCALE GENOMIC DNA]</scope>
</reference>
<dbReference type="AlphaFoldDB" id="A0A1F6E5E5"/>
<dbReference type="PANTHER" id="PTHR34387">
    <property type="entry name" value="SLR1258 PROTEIN"/>
    <property type="match status" value="1"/>
</dbReference>
<dbReference type="Proteomes" id="UP000176914">
    <property type="component" value="Unassembled WGS sequence"/>
</dbReference>
<sequence>TNTINVSGEGEVFAVPDTATFSVTVQETAKDVQTAQAAATKKNNDIIAYLKGAGIDEKDIQTTDYNIYPQYEYGTQICPMGSYCPPGKQTLTGYQVSQTLTIKVRDTKKAGDLLSGVGSRGATNVSGLSFTIDDQKALEAQARGKAINDAQDKAEALAKQLGVRLVRIVGFSEGGGGQIYYAKSMALGMGGDSAAAPSPEIATGQNKIVSNVSITYEIQ</sequence>
<proteinExistence type="predicted"/>
<evidence type="ECO:0000313" key="1">
    <source>
        <dbReference type="EMBL" id="OGG68797.1"/>
    </source>
</evidence>
<organism evidence="1 2">
    <name type="scientific">Candidatus Kaiserbacteria bacterium RIFCSPHIGHO2_02_FULL_55_25</name>
    <dbReference type="NCBI Taxonomy" id="1798498"/>
    <lineage>
        <taxon>Bacteria</taxon>
        <taxon>Candidatus Kaiseribacteriota</taxon>
    </lineage>
</organism>
<dbReference type="PANTHER" id="PTHR34387:SF1">
    <property type="entry name" value="PERIPLASMIC IMMUNOGENIC PROTEIN"/>
    <property type="match status" value="1"/>
</dbReference>
<comment type="caution">
    <text evidence="1">The sequence shown here is derived from an EMBL/GenBank/DDBJ whole genome shotgun (WGS) entry which is preliminary data.</text>
</comment>
<dbReference type="InterPro" id="IPR052022">
    <property type="entry name" value="26kDa_periplasmic_antigen"/>
</dbReference>
<dbReference type="InterPro" id="IPR007497">
    <property type="entry name" value="SIMPL/DUF541"/>
</dbReference>
<dbReference type="Gene3D" id="3.30.70.2970">
    <property type="entry name" value="Protein of unknown function (DUF541), domain 2"/>
    <property type="match status" value="1"/>
</dbReference>
<accession>A0A1F6E5E5</accession>
<dbReference type="Pfam" id="PF04402">
    <property type="entry name" value="SIMPL"/>
    <property type="match status" value="1"/>
</dbReference>
<dbReference type="Gene3D" id="3.30.110.170">
    <property type="entry name" value="Protein of unknown function (DUF541), domain 1"/>
    <property type="match status" value="1"/>
</dbReference>
<evidence type="ECO:0000313" key="2">
    <source>
        <dbReference type="Proteomes" id="UP000176914"/>
    </source>
</evidence>
<gene>
    <name evidence="1" type="ORF">A3C20_00300</name>
</gene>
<name>A0A1F6E5E5_9BACT</name>
<feature type="non-terminal residue" evidence="1">
    <location>
        <position position="1"/>
    </location>
</feature>
<dbReference type="EMBL" id="MFLL01000027">
    <property type="protein sequence ID" value="OGG68797.1"/>
    <property type="molecule type" value="Genomic_DNA"/>
</dbReference>
<dbReference type="GO" id="GO:0006974">
    <property type="term" value="P:DNA damage response"/>
    <property type="evidence" value="ECO:0007669"/>
    <property type="project" value="TreeGrafter"/>
</dbReference>